<feature type="domain" description="PH" evidence="1">
    <location>
        <begin position="67"/>
        <end position="176"/>
    </location>
</feature>
<reference evidence="3" key="1">
    <citation type="submission" date="2022-11" db="UniProtKB">
        <authorList>
            <consortium name="WormBaseParasite"/>
        </authorList>
    </citation>
    <scope>IDENTIFICATION</scope>
</reference>
<dbReference type="Proteomes" id="UP000887566">
    <property type="component" value="Unplaced"/>
</dbReference>
<dbReference type="WBParaSite" id="PSAMB.scaffold1804size27738.g15033.t1">
    <property type="protein sequence ID" value="PSAMB.scaffold1804size27738.g15033.t1"/>
    <property type="gene ID" value="PSAMB.scaffold1804size27738.g15033"/>
</dbReference>
<keyword evidence="2" id="KW-1185">Reference proteome</keyword>
<accession>A0A914VC54</accession>
<dbReference type="SUPFAM" id="SSF50729">
    <property type="entry name" value="PH domain-like"/>
    <property type="match status" value="1"/>
</dbReference>
<dbReference type="AlphaFoldDB" id="A0A914VC54"/>
<dbReference type="Gene3D" id="2.30.29.30">
    <property type="entry name" value="Pleckstrin-homology domain (PH domain)/Phosphotyrosine-binding domain (PTB)"/>
    <property type="match status" value="1"/>
</dbReference>
<evidence type="ECO:0000313" key="3">
    <source>
        <dbReference type="WBParaSite" id="PSAMB.scaffold1804size27738.g15033.t1"/>
    </source>
</evidence>
<name>A0A914VC54_9BILA</name>
<protein>
    <submittedName>
        <fullName evidence="3">PH domain-containing protein</fullName>
    </submittedName>
</protein>
<dbReference type="SMART" id="SM00233">
    <property type="entry name" value="PH"/>
    <property type="match status" value="1"/>
</dbReference>
<dbReference type="InterPro" id="IPR011993">
    <property type="entry name" value="PH-like_dom_sf"/>
</dbReference>
<dbReference type="PANTHER" id="PTHR14383:SF1">
    <property type="entry name" value="PLECKSTRIN HOMOLOGY DOMAIN-CONTAINING FAMILY D MEMBER 1"/>
    <property type="match status" value="1"/>
</dbReference>
<dbReference type="InterPro" id="IPR001849">
    <property type="entry name" value="PH_domain"/>
</dbReference>
<organism evidence="2 3">
    <name type="scientific">Plectus sambesii</name>
    <dbReference type="NCBI Taxonomy" id="2011161"/>
    <lineage>
        <taxon>Eukaryota</taxon>
        <taxon>Metazoa</taxon>
        <taxon>Ecdysozoa</taxon>
        <taxon>Nematoda</taxon>
        <taxon>Chromadorea</taxon>
        <taxon>Plectida</taxon>
        <taxon>Plectina</taxon>
        <taxon>Plectoidea</taxon>
        <taxon>Plectidae</taxon>
        <taxon>Plectus</taxon>
    </lineage>
</organism>
<dbReference type="PROSITE" id="PS50003">
    <property type="entry name" value="PH_DOMAIN"/>
    <property type="match status" value="1"/>
</dbReference>
<dbReference type="Pfam" id="PF00169">
    <property type="entry name" value="PH"/>
    <property type="match status" value="1"/>
</dbReference>
<evidence type="ECO:0000259" key="1">
    <source>
        <dbReference type="PROSITE" id="PS50003"/>
    </source>
</evidence>
<dbReference type="PANTHER" id="PTHR14383">
    <property type="entry name" value="SWAP-70 RECOMBINASE"/>
    <property type="match status" value="1"/>
</dbReference>
<sequence length="177" mass="19415">MSGGGDSKKTKSGGSSKTGILRSLSFQFTTFRGNSASKDANGSAVRDSIAESCPTLQRQESLGPIAGVQCHGLMLKKHKRKNRGAKWNKRFFVLKESFLLYYAPRYQKVFGKTKIIDLHPKGLVPLGGCSVVSGGDIGKKHCLLITHEEFKTPIILCAADFKTQEKWLLALREATKV</sequence>
<proteinExistence type="predicted"/>
<evidence type="ECO:0000313" key="2">
    <source>
        <dbReference type="Proteomes" id="UP000887566"/>
    </source>
</evidence>